<evidence type="ECO:0000256" key="6">
    <source>
        <dbReference type="ARBA" id="ARBA00022989"/>
    </source>
</evidence>
<dbReference type="EC" id="2.3.1.241" evidence="9"/>
<dbReference type="InterPro" id="IPR011920">
    <property type="entry name" value="Lipid_A_LpxL_LpxP"/>
</dbReference>
<evidence type="ECO:0000256" key="1">
    <source>
        <dbReference type="ARBA" id="ARBA00022475"/>
    </source>
</evidence>
<dbReference type="AlphaFoldDB" id="G2DC02"/>
<dbReference type="GO" id="GO:0005886">
    <property type="term" value="C:plasma membrane"/>
    <property type="evidence" value="ECO:0007669"/>
    <property type="project" value="UniProtKB-SubCell"/>
</dbReference>
<keyword evidence="4 9" id="KW-0812">Transmembrane</keyword>
<organism evidence="10 11">
    <name type="scientific">endosymbiont of Riftia pachyptila</name>
    <name type="common">vent Ph05</name>
    <dbReference type="NCBI Taxonomy" id="1048808"/>
    <lineage>
        <taxon>Bacteria</taxon>
        <taxon>Pseudomonadati</taxon>
        <taxon>Pseudomonadota</taxon>
        <taxon>Gammaproteobacteria</taxon>
        <taxon>sulfur-oxidizing symbionts</taxon>
    </lineage>
</organism>
<feature type="short sequence motif" description="HXXXXD motif" evidence="9">
    <location>
        <begin position="163"/>
        <end position="168"/>
    </location>
</feature>
<comment type="caution">
    <text evidence="10">The sequence shown here is derived from an EMBL/GenBank/DDBJ whole genome shotgun (WGS) entry which is preliminary data.</text>
</comment>
<keyword evidence="2 9" id="KW-0997">Cell inner membrane</keyword>
<keyword evidence="5 9" id="KW-0448">Lipopolysaccharide biosynthesis</keyword>
<reference evidence="10" key="1">
    <citation type="journal article" date="2011" name="ISME J.">
        <title>The endosymbionts of the deep-sea tubeworms Riftia pachyptila and Tevnia jerichonana share an identical physiology as revealed by proteogenomic analyses.</title>
        <authorList>
            <person name="Gardebrecht A."/>
            <person name="Markert S."/>
            <person name="Felbeck H."/>
            <person name="Thuermer A."/>
            <person name="Albrecht D."/>
            <person name="Wollherr A."/>
            <person name="Kabisch J."/>
            <person name="Lehmann R."/>
            <person name="Daniel R."/>
            <person name="Liesegang H."/>
            <person name="Hecker M."/>
            <person name="Sievert S.M."/>
            <person name="Schweder T."/>
        </authorList>
    </citation>
    <scope>NUCLEOTIDE SEQUENCE [LARGE SCALE GENOMIC DNA]</scope>
</reference>
<dbReference type="PANTHER" id="PTHR30606">
    <property type="entry name" value="LIPID A BIOSYNTHESIS LAUROYL ACYLTRANSFERASE"/>
    <property type="match status" value="1"/>
</dbReference>
<dbReference type="UniPathway" id="UPA00360">
    <property type="reaction ID" value="UER00485"/>
</dbReference>
<evidence type="ECO:0000256" key="2">
    <source>
        <dbReference type="ARBA" id="ARBA00022519"/>
    </source>
</evidence>
<dbReference type="Pfam" id="PF03279">
    <property type="entry name" value="Lip_A_acyltrans"/>
    <property type="match status" value="1"/>
</dbReference>
<name>G2DC02_9GAMM</name>
<keyword evidence="8 9" id="KW-0012">Acyltransferase</keyword>
<comment type="pathway">
    <text evidence="9">Glycolipid biosynthesis; KDO(2)-lipid A biosynthesis; KDO(2)-lipid A from CMP-3-deoxy-D-manno-octulosonate and lipid IV(A): step 3/4.</text>
</comment>
<comment type="pathway">
    <text evidence="9">Bacterial outer membrane biogenesis; lipopolysaccharide biosynthesis.</text>
</comment>
<evidence type="ECO:0000256" key="9">
    <source>
        <dbReference type="HAMAP-Rule" id="MF_01942"/>
    </source>
</evidence>
<sequence length="336" mass="39162">MVWWFIQGRPPPGHTNHVPYRPTRCSTAKGDSVTDSTTQHNLFAPRHWPSWIGIGLLRLAWLLPYRPRMALGRALGRLVLRLASRRARIARINLELCFPELDPQAQQLLLKQHFESLGMGLMETLMAWWDDGKSLSQRVEFHGLEELQKRLDAGQGVILLTAHFTTLEIGARFLMRYFPKPYCVYRPNQNPIIDQQIINGRTGQGAVMIARDNVREMIRQLRKGRLLWYAPDQNYGHKYSLFVDFFGIPAATNSATSRLAQMGQAQVVAYYCRRKPDLSGYQIRFEPIPEIPSGDPFEDTTRINQTFERWARESPADYFWLHRRFKDRPEGEERFY</sequence>
<evidence type="ECO:0000256" key="4">
    <source>
        <dbReference type="ARBA" id="ARBA00022692"/>
    </source>
</evidence>
<accession>G2DC02</accession>
<dbReference type="GO" id="GO:0009103">
    <property type="term" value="P:lipopolysaccharide biosynthetic process"/>
    <property type="evidence" value="ECO:0007669"/>
    <property type="project" value="UniProtKB-UniRule"/>
</dbReference>
<dbReference type="UniPathway" id="UPA00030"/>
<protein>
    <recommendedName>
        <fullName evidence="9">Lipid A biosynthesis acyltransferase</fullName>
        <ecNumber evidence="9">2.3.1.241</ecNumber>
    </recommendedName>
    <alternativeName>
        <fullName evidence="9">Kdo(2)-lipid IV(A) acyltransferase</fullName>
    </alternativeName>
</protein>
<keyword evidence="3 9" id="KW-0808">Transferase</keyword>
<dbReference type="PATRIC" id="fig|1048808.3.peg.1126"/>
<evidence type="ECO:0000256" key="7">
    <source>
        <dbReference type="ARBA" id="ARBA00023136"/>
    </source>
</evidence>
<keyword evidence="6 9" id="KW-1133">Transmembrane helix</keyword>
<dbReference type="EMBL" id="AFOC01000024">
    <property type="protein sequence ID" value="EGV51891.1"/>
    <property type="molecule type" value="Genomic_DNA"/>
</dbReference>
<dbReference type="GO" id="GO:0036104">
    <property type="term" value="P:Kdo2-lipid A biosynthetic process"/>
    <property type="evidence" value="ECO:0007669"/>
    <property type="project" value="UniProtKB-UniRule"/>
</dbReference>
<comment type="catalytic activity">
    <reaction evidence="9">
        <text>an alpha-Kdo-(2-&gt;4)-alpha-Kdo-(2-&gt;6)-lipid IVA + a fatty acyl-[ACP] = an alpha-Kdo-(2-&gt;4)-alpha-Kdo-(2-&gt;6)-(acyl)-lipid IVA + holo-[ACP]</text>
        <dbReference type="Rhea" id="RHEA:69396"/>
        <dbReference type="Rhea" id="RHEA-COMP:9685"/>
        <dbReference type="Rhea" id="RHEA-COMP:14125"/>
        <dbReference type="ChEBI" id="CHEBI:64479"/>
        <dbReference type="ChEBI" id="CHEBI:138651"/>
        <dbReference type="ChEBI" id="CHEBI:176429"/>
        <dbReference type="ChEBI" id="CHEBI:176430"/>
        <dbReference type="EC" id="2.3.1.241"/>
    </reaction>
</comment>
<keyword evidence="1 9" id="KW-1003">Cell membrane</keyword>
<evidence type="ECO:0000256" key="3">
    <source>
        <dbReference type="ARBA" id="ARBA00022679"/>
    </source>
</evidence>
<dbReference type="CDD" id="cd07984">
    <property type="entry name" value="LPLAT_LABLAT-like"/>
    <property type="match status" value="1"/>
</dbReference>
<proteinExistence type="inferred from homology"/>
<evidence type="ECO:0000256" key="5">
    <source>
        <dbReference type="ARBA" id="ARBA00022985"/>
    </source>
</evidence>
<keyword evidence="7 9" id="KW-0472">Membrane</keyword>
<evidence type="ECO:0000256" key="8">
    <source>
        <dbReference type="ARBA" id="ARBA00023315"/>
    </source>
</evidence>
<gene>
    <name evidence="10" type="primary">htrB</name>
    <name evidence="9" type="synonym">lpxL</name>
    <name evidence="10" type="ORF">Rifp1Sym_aw00390</name>
</gene>
<dbReference type="HAMAP" id="MF_01942">
    <property type="entry name" value="Lipid_A_LpxL_LpxP"/>
    <property type="match status" value="1"/>
</dbReference>
<comment type="similarity">
    <text evidence="9">Belongs to the LpxL/LpxM/LpxP family.</text>
</comment>
<evidence type="ECO:0000313" key="10">
    <source>
        <dbReference type="EMBL" id="EGV51891.1"/>
    </source>
</evidence>
<dbReference type="GO" id="GO:0008913">
    <property type="term" value="F:Kdo2-lipid IVA acyltransferase activity"/>
    <property type="evidence" value="ECO:0007669"/>
    <property type="project" value="UniProtKB-EC"/>
</dbReference>
<keyword evidence="11" id="KW-1185">Reference proteome</keyword>
<evidence type="ECO:0000313" key="11">
    <source>
        <dbReference type="Proteomes" id="UP000004491"/>
    </source>
</evidence>
<comment type="subcellular location">
    <subcellularLocation>
        <location evidence="9">Cell inner membrane</location>
        <topology evidence="9">Single-pass membrane protein</topology>
    </subcellularLocation>
</comment>
<dbReference type="Proteomes" id="UP000004491">
    <property type="component" value="Unassembled WGS sequence"/>
</dbReference>
<dbReference type="PANTHER" id="PTHR30606:SF9">
    <property type="entry name" value="LIPID A BIOSYNTHESIS LAUROYLTRANSFERASE"/>
    <property type="match status" value="1"/>
</dbReference>
<comment type="function">
    <text evidence="9">Catalyzes the transfer of an acyl chain from an acyl-[acyl-carrier-protein] (ACP) to a Kdo(2)-lipid IV(A) to form a Kdo(2)-(acyl)-lipid IV(A).</text>
</comment>
<dbReference type="PIRSF" id="PIRSF026649">
    <property type="entry name" value="MsbB"/>
    <property type="match status" value="1"/>
</dbReference>
<dbReference type="NCBIfam" id="TIGR02207">
    <property type="entry name" value="lipid_A_htrB"/>
    <property type="match status" value="1"/>
</dbReference>
<dbReference type="InterPro" id="IPR004960">
    <property type="entry name" value="LipA_acyltrans"/>
</dbReference>
<dbReference type="GO" id="GO:0009245">
    <property type="term" value="P:lipid A biosynthetic process"/>
    <property type="evidence" value="ECO:0007669"/>
    <property type="project" value="InterPro"/>
</dbReference>